<dbReference type="SUPFAM" id="SSF47203">
    <property type="entry name" value="Acyl-CoA dehydrogenase C-terminal domain-like"/>
    <property type="match status" value="1"/>
</dbReference>
<keyword evidence="11" id="KW-1185">Reference proteome</keyword>
<evidence type="ECO:0000256" key="4">
    <source>
        <dbReference type="ARBA" id="ARBA00022827"/>
    </source>
</evidence>
<proteinExistence type="inferred from homology"/>
<reference evidence="10 11" key="1">
    <citation type="submission" date="2016-12" db="EMBL/GenBank/DDBJ databases">
        <title>Genome Mining:The Detection of Biosynthetic Gene Clusters to Aid in the Expression of Curamycin A produced by Streptomyces sp. strain CZA14.</title>
        <authorList>
            <person name="Durrell K.A."/>
            <person name="Kirby B.M."/>
            <person name="Khan W."/>
            <person name="Mthethwa T."/>
            <person name="Le Roes-Hill M."/>
        </authorList>
    </citation>
    <scope>NUCLEOTIDE SEQUENCE [LARGE SCALE GENOMIC DNA]</scope>
    <source>
        <strain evidence="10 11">CZA14</strain>
    </source>
</reference>
<dbReference type="InterPro" id="IPR009100">
    <property type="entry name" value="AcylCoA_DH/oxidase_NM_dom_sf"/>
</dbReference>
<evidence type="ECO:0000256" key="2">
    <source>
        <dbReference type="ARBA" id="ARBA00009347"/>
    </source>
</evidence>
<dbReference type="SUPFAM" id="SSF56645">
    <property type="entry name" value="Acyl-CoA dehydrogenase NM domain-like"/>
    <property type="match status" value="1"/>
</dbReference>
<keyword evidence="5" id="KW-0560">Oxidoreductase</keyword>
<feature type="compositionally biased region" description="Polar residues" evidence="6">
    <location>
        <begin position="553"/>
        <end position="563"/>
    </location>
</feature>
<dbReference type="Gene3D" id="1.20.140.10">
    <property type="entry name" value="Butyryl-CoA Dehydrogenase, subunit A, domain 3"/>
    <property type="match status" value="1"/>
</dbReference>
<evidence type="ECO:0000259" key="7">
    <source>
        <dbReference type="Pfam" id="PF00441"/>
    </source>
</evidence>
<gene>
    <name evidence="10" type="ORF">OQI_25895</name>
</gene>
<dbReference type="PANTHER" id="PTHR43884">
    <property type="entry name" value="ACYL-COA DEHYDROGENASE"/>
    <property type="match status" value="1"/>
</dbReference>
<dbReference type="CDD" id="cd00567">
    <property type="entry name" value="ACAD"/>
    <property type="match status" value="1"/>
</dbReference>
<feature type="domain" description="Acyl-CoA oxidase/dehydrogenase middle" evidence="8">
    <location>
        <begin position="120"/>
        <end position="216"/>
    </location>
</feature>
<organism evidence="10 11">
    <name type="scientific">Streptomyces pharetrae CZA14</name>
    <dbReference type="NCBI Taxonomy" id="1144883"/>
    <lineage>
        <taxon>Bacteria</taxon>
        <taxon>Bacillati</taxon>
        <taxon>Actinomycetota</taxon>
        <taxon>Actinomycetes</taxon>
        <taxon>Kitasatosporales</taxon>
        <taxon>Streptomycetaceae</taxon>
        <taxon>Streptomyces</taxon>
    </lineage>
</organism>
<evidence type="ECO:0000313" key="10">
    <source>
        <dbReference type="EMBL" id="OSZ57699.1"/>
    </source>
</evidence>
<dbReference type="Proteomes" id="UP000194266">
    <property type="component" value="Unassembled WGS sequence"/>
</dbReference>
<keyword evidence="4 5" id="KW-0274">FAD</keyword>
<dbReference type="Pfam" id="PF02771">
    <property type="entry name" value="Acyl-CoA_dh_N"/>
    <property type="match status" value="1"/>
</dbReference>
<comment type="similarity">
    <text evidence="2 5">Belongs to the acyl-CoA dehydrogenase family.</text>
</comment>
<dbReference type="InterPro" id="IPR037069">
    <property type="entry name" value="AcylCoA_DH/ox_N_sf"/>
</dbReference>
<dbReference type="Pfam" id="PF00441">
    <property type="entry name" value="Acyl-CoA_dh_1"/>
    <property type="match status" value="1"/>
</dbReference>
<feature type="region of interest" description="Disordered" evidence="6">
    <location>
        <begin position="537"/>
        <end position="563"/>
    </location>
</feature>
<evidence type="ECO:0008006" key="12">
    <source>
        <dbReference type="Google" id="ProtNLM"/>
    </source>
</evidence>
<evidence type="ECO:0000259" key="8">
    <source>
        <dbReference type="Pfam" id="PF02770"/>
    </source>
</evidence>
<evidence type="ECO:0000256" key="6">
    <source>
        <dbReference type="SAM" id="MobiDB-lite"/>
    </source>
</evidence>
<evidence type="ECO:0000313" key="11">
    <source>
        <dbReference type="Proteomes" id="UP000194266"/>
    </source>
</evidence>
<keyword evidence="3 5" id="KW-0285">Flavoprotein</keyword>
<comment type="caution">
    <text evidence="10">The sequence shown here is derived from an EMBL/GenBank/DDBJ whole genome shotgun (WGS) entry which is preliminary data.</text>
</comment>
<dbReference type="EMBL" id="MRYD01000172">
    <property type="protein sequence ID" value="OSZ57699.1"/>
    <property type="molecule type" value="Genomic_DNA"/>
</dbReference>
<feature type="domain" description="Acyl-CoA dehydrogenase/oxidase N-terminal" evidence="9">
    <location>
        <begin position="29"/>
        <end position="114"/>
    </location>
</feature>
<name>A0ABX3YCY1_9ACTN</name>
<dbReference type="Gene3D" id="1.10.540.10">
    <property type="entry name" value="Acyl-CoA dehydrogenase/oxidase, N-terminal domain"/>
    <property type="match status" value="1"/>
</dbReference>
<feature type="domain" description="Acyl-CoA dehydrogenase/oxidase C-terminal" evidence="7">
    <location>
        <begin position="230"/>
        <end position="382"/>
    </location>
</feature>
<dbReference type="InterPro" id="IPR009075">
    <property type="entry name" value="AcylCo_DH/oxidase_C"/>
</dbReference>
<dbReference type="RefSeq" id="WP_086171706.1">
    <property type="nucleotide sequence ID" value="NZ_MRYD01000172.1"/>
</dbReference>
<evidence type="ECO:0000256" key="3">
    <source>
        <dbReference type="ARBA" id="ARBA00022630"/>
    </source>
</evidence>
<dbReference type="Gene3D" id="2.40.110.10">
    <property type="entry name" value="Butyryl-CoA Dehydrogenase, subunit A, domain 2"/>
    <property type="match status" value="1"/>
</dbReference>
<accession>A0ABX3YCY1</accession>
<protein>
    <recommendedName>
        <fullName evidence="12">Acyl-CoA dehydrogenase</fullName>
    </recommendedName>
</protein>
<evidence type="ECO:0000259" key="9">
    <source>
        <dbReference type="Pfam" id="PF02771"/>
    </source>
</evidence>
<evidence type="ECO:0000256" key="5">
    <source>
        <dbReference type="RuleBase" id="RU362125"/>
    </source>
</evidence>
<dbReference type="Pfam" id="PF02770">
    <property type="entry name" value="Acyl-CoA_dh_M"/>
    <property type="match status" value="1"/>
</dbReference>
<dbReference type="InterPro" id="IPR013786">
    <property type="entry name" value="AcylCoA_DH/ox_N"/>
</dbReference>
<dbReference type="InterPro" id="IPR006091">
    <property type="entry name" value="Acyl-CoA_Oxase/DH_mid-dom"/>
</dbReference>
<comment type="cofactor">
    <cofactor evidence="1 5">
        <name>FAD</name>
        <dbReference type="ChEBI" id="CHEBI:57692"/>
    </cofactor>
</comment>
<dbReference type="InterPro" id="IPR036250">
    <property type="entry name" value="AcylCo_DH-like_C"/>
</dbReference>
<dbReference type="InterPro" id="IPR046373">
    <property type="entry name" value="Acyl-CoA_Oxase/DH_mid-dom_sf"/>
</dbReference>
<dbReference type="PANTHER" id="PTHR43884:SF19">
    <property type="entry name" value="ACYL-COA DEHYDROGENASE FADE4-RELATED"/>
    <property type="match status" value="1"/>
</dbReference>
<evidence type="ECO:0000256" key="1">
    <source>
        <dbReference type="ARBA" id="ARBA00001974"/>
    </source>
</evidence>
<sequence length="563" mass="59770">MPYDSLTALDTLLAGPDAAGLFGHAETTALDRREDFPAEACAALDAFGLPSHYVDARHGGLLREMPELAALQRAVARHDLTIAVAHGKTFLGAVPVWLAGSPAQAARLAEDVRRGAVVSWALTERDHGGDLMAGEVTARPAPGGGWRLDGEKWLINNAGRSRHICLLARTGDQGGPRGFSLFLVDKARLAPASCRALPKVRTHGIRGADISGIAFDGAVVGDDALIGAAGTGIDTVLRSLQLTRILCTALSLGALDHALDIAVRYAHGRNLYERHLVTLPRVRRTLGEAAAALSVAETVTTVAARAIHTLTPELSLVSAVTKALVPSLVQDTLDRITELLGVRGFLSEGYLHGAYAKLERDHRIVAVFDGSTAVNRNLIADHFPSLVRAWRTGRADRAALPATLSGALPSFDPARLRLLSTGGCTLVQLLPEAAAAVRTAVRHGELPRETARMAAELDTVTRSVHRAMAAVERTPRDVPQTAFDLAARYELCFAGSALLHHWTAGARTAEDGLRLRAGLALVLSRLGLPPDERRAEAYDRLADRLPATGPAPLSSSGTTRSTR</sequence>